<accession>A0AAD5LQ53</accession>
<evidence type="ECO:0000313" key="5">
    <source>
        <dbReference type="EMBL" id="KAJ0405613.1"/>
    </source>
</evidence>
<dbReference type="EMBL" id="JAKCXM010000042">
    <property type="protein sequence ID" value="KAJ0405613.1"/>
    <property type="molecule type" value="Genomic_DNA"/>
</dbReference>
<proteinExistence type="predicted"/>
<feature type="repeat" description="WD" evidence="3">
    <location>
        <begin position="223"/>
        <end position="263"/>
    </location>
</feature>
<dbReference type="InterPro" id="IPR019775">
    <property type="entry name" value="WD40_repeat_CS"/>
</dbReference>
<dbReference type="Pfam" id="PF00400">
    <property type="entry name" value="WD40"/>
    <property type="match status" value="2"/>
</dbReference>
<dbReference type="PANTHER" id="PTHR19848:SF7">
    <property type="entry name" value="F-BOX AND WD-40 DOMAIN PROTEIN 7"/>
    <property type="match status" value="1"/>
</dbReference>
<dbReference type="PROSITE" id="PS00678">
    <property type="entry name" value="WD_REPEATS_1"/>
    <property type="match status" value="2"/>
</dbReference>
<keyword evidence="2" id="KW-0677">Repeat</keyword>
<dbReference type="SMART" id="SM00320">
    <property type="entry name" value="WD40"/>
    <property type="match status" value="8"/>
</dbReference>
<dbReference type="PANTHER" id="PTHR19848">
    <property type="entry name" value="WD40 REPEAT PROTEIN"/>
    <property type="match status" value="1"/>
</dbReference>
<evidence type="ECO:0000256" key="4">
    <source>
        <dbReference type="SAM" id="MobiDB-lite"/>
    </source>
</evidence>
<keyword evidence="6" id="KW-1185">Reference proteome</keyword>
<dbReference type="Gene3D" id="2.130.10.10">
    <property type="entry name" value="YVTN repeat-like/Quinoprotein amine dehydrogenase"/>
    <property type="match status" value="2"/>
</dbReference>
<feature type="repeat" description="WD" evidence="3">
    <location>
        <begin position="183"/>
        <end position="214"/>
    </location>
</feature>
<dbReference type="InterPro" id="IPR036322">
    <property type="entry name" value="WD40_repeat_dom_sf"/>
</dbReference>
<sequence>MSSSRRQIRYEEYAVHGSTADDGDVLPPAHSKPTAPPRHSAAASHRANDAYMDAFDAAHDDLMQRHGQKAVPRMAAEETKIPPSAKQHVVRDLETAAAAAVSASASEAAGRSPGDLAGAWLQGPRSPDGTVHNVSAQPLLCMSVSRDHREIVVGSSDHALYTIPLSGGSSRGGSRGRTLYSKKFGHAEWVTSAAFLADGRVLSGGMDSKLCLWDATGVKCEDLVGHSGSVSLVSVVSPEVAVSASYDKTVRLWNVSRKATSRQREAGVVKVGAAPILALSAFAASMQAVTGDRDGAVQVVDLADSKVVRKIPSAHKGHTTSVLASRVDAGAWAFTGGQDGAVKAWDLRQKAAAPVHVAEVHVDRKSGKAGAVGFLAEPEDDSNVLLSAGADGSVQVLDKRASLRALFSFREHLDFIYALHVQGQLCFSGAGNGMLHVHDWKTGKLLYGLGANRAAVRAIATTPTQLIAAGDDGGVIVYDMNY</sequence>
<dbReference type="PRINTS" id="PR00320">
    <property type="entry name" value="GPROTEINBRPT"/>
</dbReference>
<evidence type="ECO:0008006" key="7">
    <source>
        <dbReference type="Google" id="ProtNLM"/>
    </source>
</evidence>
<dbReference type="AlphaFoldDB" id="A0AAD5LQ53"/>
<dbReference type="InterPro" id="IPR001680">
    <property type="entry name" value="WD40_rpt"/>
</dbReference>
<organism evidence="5 6">
    <name type="scientific">Pythium insidiosum</name>
    <name type="common">Pythiosis disease agent</name>
    <dbReference type="NCBI Taxonomy" id="114742"/>
    <lineage>
        <taxon>Eukaryota</taxon>
        <taxon>Sar</taxon>
        <taxon>Stramenopiles</taxon>
        <taxon>Oomycota</taxon>
        <taxon>Peronosporomycetes</taxon>
        <taxon>Pythiales</taxon>
        <taxon>Pythiaceae</taxon>
        <taxon>Pythium</taxon>
    </lineage>
</organism>
<feature type="region of interest" description="Disordered" evidence="4">
    <location>
        <begin position="1"/>
        <end position="45"/>
    </location>
</feature>
<evidence type="ECO:0000256" key="2">
    <source>
        <dbReference type="ARBA" id="ARBA00022737"/>
    </source>
</evidence>
<dbReference type="Proteomes" id="UP001209570">
    <property type="component" value="Unassembled WGS sequence"/>
</dbReference>
<dbReference type="InterPro" id="IPR015943">
    <property type="entry name" value="WD40/YVTN_repeat-like_dom_sf"/>
</dbReference>
<reference evidence="5" key="1">
    <citation type="submission" date="2021-12" db="EMBL/GenBank/DDBJ databases">
        <title>Prjna785345.</title>
        <authorList>
            <person name="Rujirawat T."/>
            <person name="Krajaejun T."/>
        </authorList>
    </citation>
    <scope>NUCLEOTIDE SEQUENCE</scope>
    <source>
        <strain evidence="5">Pi057C3</strain>
    </source>
</reference>
<name>A0AAD5LQ53_PYTIN</name>
<gene>
    <name evidence="5" type="ORF">P43SY_007714</name>
</gene>
<evidence type="ECO:0000256" key="1">
    <source>
        <dbReference type="ARBA" id="ARBA00022574"/>
    </source>
</evidence>
<dbReference type="PROSITE" id="PS50082">
    <property type="entry name" value="WD_REPEATS_2"/>
    <property type="match status" value="2"/>
</dbReference>
<protein>
    <recommendedName>
        <fullName evidence="7">Guanine nucleotide-binding protein subunit beta-like protein</fullName>
    </recommendedName>
</protein>
<dbReference type="InterPro" id="IPR020472">
    <property type="entry name" value="WD40_PAC1"/>
</dbReference>
<evidence type="ECO:0000313" key="6">
    <source>
        <dbReference type="Proteomes" id="UP001209570"/>
    </source>
</evidence>
<keyword evidence="1 3" id="KW-0853">WD repeat</keyword>
<evidence type="ECO:0000256" key="3">
    <source>
        <dbReference type="PROSITE-ProRule" id="PRU00221"/>
    </source>
</evidence>
<dbReference type="PROSITE" id="PS50294">
    <property type="entry name" value="WD_REPEATS_REGION"/>
    <property type="match status" value="1"/>
</dbReference>
<comment type="caution">
    <text evidence="5">The sequence shown here is derived from an EMBL/GenBank/DDBJ whole genome shotgun (WGS) entry which is preliminary data.</text>
</comment>
<dbReference type="SUPFAM" id="SSF50978">
    <property type="entry name" value="WD40 repeat-like"/>
    <property type="match status" value="1"/>
</dbReference>